<gene>
    <name evidence="2" type="primary">CKAP2L</name>
</gene>
<dbReference type="Ensembl" id="ENSEAST00005009911.1">
    <property type="protein sequence ID" value="ENSEASP00005009103.1"/>
    <property type="gene ID" value="ENSEASG00005006518.1"/>
</dbReference>
<evidence type="ECO:0000256" key="1">
    <source>
        <dbReference type="SAM" id="MobiDB-lite"/>
    </source>
</evidence>
<feature type="compositionally biased region" description="Polar residues" evidence="1">
    <location>
        <begin position="171"/>
        <end position="188"/>
    </location>
</feature>
<accession>A0A8C4PJ90</accession>
<protein>
    <submittedName>
        <fullName evidence="2">Cytoskeleton associated protein 2 like</fullName>
    </submittedName>
</protein>
<dbReference type="PANTHER" id="PTHR47078">
    <property type="entry name" value="CYTOSKELETON-ASSOCIATED PROTEIN 2-LIKE"/>
    <property type="match status" value="1"/>
</dbReference>
<feature type="compositionally biased region" description="Polar residues" evidence="1">
    <location>
        <begin position="79"/>
        <end position="88"/>
    </location>
</feature>
<dbReference type="InterPro" id="IPR052855">
    <property type="entry name" value="CKAP2-like"/>
</dbReference>
<feature type="compositionally biased region" description="Polar residues" evidence="1">
    <location>
        <begin position="104"/>
        <end position="160"/>
    </location>
</feature>
<dbReference type="GO" id="GO:0072686">
    <property type="term" value="C:mitotic spindle"/>
    <property type="evidence" value="ECO:0007669"/>
    <property type="project" value="TreeGrafter"/>
</dbReference>
<dbReference type="GO" id="GO:0005829">
    <property type="term" value="C:cytosol"/>
    <property type="evidence" value="ECO:0007669"/>
    <property type="project" value="TreeGrafter"/>
</dbReference>
<dbReference type="GO" id="GO:0005813">
    <property type="term" value="C:centrosome"/>
    <property type="evidence" value="ECO:0007669"/>
    <property type="project" value="TreeGrafter"/>
</dbReference>
<name>A0A8C4PJ90_EQUAS</name>
<proteinExistence type="predicted"/>
<organism evidence="2">
    <name type="scientific">Equus asinus asinus</name>
    <dbReference type="NCBI Taxonomy" id="83772"/>
    <lineage>
        <taxon>Eukaryota</taxon>
        <taxon>Metazoa</taxon>
        <taxon>Chordata</taxon>
        <taxon>Craniata</taxon>
        <taxon>Vertebrata</taxon>
        <taxon>Euteleostomi</taxon>
        <taxon>Mammalia</taxon>
        <taxon>Eutheria</taxon>
        <taxon>Laurasiatheria</taxon>
        <taxon>Perissodactyla</taxon>
        <taxon>Equidae</taxon>
        <taxon>Equus</taxon>
    </lineage>
</organism>
<evidence type="ECO:0000313" key="2">
    <source>
        <dbReference type="Ensembl" id="ENSEASP00005009103.1"/>
    </source>
</evidence>
<dbReference type="PANTHER" id="PTHR47078:SF1">
    <property type="entry name" value="CYTOSKELETON-ASSOCIATED PROTEIN 2-LIKE"/>
    <property type="match status" value="1"/>
</dbReference>
<dbReference type="AlphaFoldDB" id="A0A8C4PJ90"/>
<reference evidence="2" key="1">
    <citation type="submission" date="2023-03" db="UniProtKB">
        <authorList>
            <consortium name="Ensembl"/>
        </authorList>
    </citation>
    <scope>IDENTIFICATION</scope>
</reference>
<feature type="region of interest" description="Disordered" evidence="1">
    <location>
        <begin position="32"/>
        <end position="188"/>
    </location>
</feature>
<feature type="compositionally biased region" description="Basic and acidic residues" evidence="1">
    <location>
        <begin position="89"/>
        <end position="101"/>
    </location>
</feature>
<sequence>MVRPAPSAAAEERQRKLQEYLAAKGKLKCQNTKPYLKAKNNCPNPPPSKSTIRPKEDVTSRVALPVKATRPVSIKLQPRPSNITGSQKSKLEPPKPLDKRLTSGCVSSNPNCQPSSKSQQQHDAGSSTAGELSRKTVGSLNTQELKTTKQQVTDQGSLSPKNMDFGLQVEKGSSTEPFSKPDSSQNTS</sequence>